<evidence type="ECO:0000313" key="5">
    <source>
        <dbReference type="EMBL" id="CAH2062958.1"/>
    </source>
</evidence>
<evidence type="ECO:0000256" key="2">
    <source>
        <dbReference type="SAM" id="Phobius"/>
    </source>
</evidence>
<keyword evidence="2" id="KW-1133">Transmembrane helix</keyword>
<reference evidence="5" key="1">
    <citation type="submission" date="2022-03" db="EMBL/GenBank/DDBJ databases">
        <authorList>
            <person name="Martin H S."/>
        </authorList>
    </citation>
    <scope>NUCLEOTIDE SEQUENCE</scope>
</reference>
<evidence type="ECO:0000256" key="3">
    <source>
        <dbReference type="SAM" id="SignalP"/>
    </source>
</evidence>
<feature type="signal peptide" evidence="3">
    <location>
        <begin position="1"/>
        <end position="28"/>
    </location>
</feature>
<keyword evidence="2" id="KW-0472">Membrane</keyword>
<dbReference type="PROSITE" id="PS51257">
    <property type="entry name" value="PROKAR_LIPOPROTEIN"/>
    <property type="match status" value="1"/>
</dbReference>
<comment type="caution">
    <text evidence="1">Lacks conserved residue(s) required for the propagation of feature annotation.</text>
</comment>
<evidence type="ECO:0000259" key="4">
    <source>
        <dbReference type="PROSITE" id="PS50050"/>
    </source>
</evidence>
<proteinExistence type="predicted"/>
<organism evidence="5 6">
    <name type="scientific">Iphiclides podalirius</name>
    <name type="common">scarce swallowtail</name>
    <dbReference type="NCBI Taxonomy" id="110791"/>
    <lineage>
        <taxon>Eukaryota</taxon>
        <taxon>Metazoa</taxon>
        <taxon>Ecdysozoa</taxon>
        <taxon>Arthropoda</taxon>
        <taxon>Hexapoda</taxon>
        <taxon>Insecta</taxon>
        <taxon>Pterygota</taxon>
        <taxon>Neoptera</taxon>
        <taxon>Endopterygota</taxon>
        <taxon>Lepidoptera</taxon>
        <taxon>Glossata</taxon>
        <taxon>Ditrysia</taxon>
        <taxon>Papilionoidea</taxon>
        <taxon>Papilionidae</taxon>
        <taxon>Papilioninae</taxon>
        <taxon>Iphiclides</taxon>
    </lineage>
</organism>
<protein>
    <recommendedName>
        <fullName evidence="4">TNFR-Cys domain-containing protein</fullName>
    </recommendedName>
</protein>
<dbReference type="InterPro" id="IPR001368">
    <property type="entry name" value="TNFR/NGFR_Cys_rich_reg"/>
</dbReference>
<keyword evidence="2" id="KW-0812">Transmembrane</keyword>
<accession>A0ABN8IPC5</accession>
<evidence type="ECO:0000256" key="1">
    <source>
        <dbReference type="PROSITE-ProRule" id="PRU00206"/>
    </source>
</evidence>
<feature type="domain" description="TNFR-Cys" evidence="4">
    <location>
        <begin position="24"/>
        <end position="71"/>
    </location>
</feature>
<feature type="chain" id="PRO_5046615494" description="TNFR-Cys domain-containing protein" evidence="3">
    <location>
        <begin position="29"/>
        <end position="223"/>
    </location>
</feature>
<evidence type="ECO:0000313" key="6">
    <source>
        <dbReference type="Proteomes" id="UP000837857"/>
    </source>
</evidence>
<dbReference type="EMBL" id="OW152815">
    <property type="protein sequence ID" value="CAH2062958.1"/>
    <property type="molecule type" value="Genomic_DNA"/>
</dbReference>
<keyword evidence="3" id="KW-0732">Signal</keyword>
<feature type="repeat" description="TNFR-Cys" evidence="1">
    <location>
        <begin position="24"/>
        <end position="71"/>
    </location>
</feature>
<feature type="non-terminal residue" evidence="5">
    <location>
        <position position="223"/>
    </location>
</feature>
<name>A0ABN8IPC5_9NEOP</name>
<feature type="transmembrane region" description="Helical" evidence="2">
    <location>
        <begin position="126"/>
        <end position="146"/>
    </location>
</feature>
<keyword evidence="6" id="KW-1185">Reference proteome</keyword>
<gene>
    <name evidence="5" type="ORF">IPOD504_LOCUS12319</name>
</gene>
<dbReference type="Gene3D" id="2.10.50.10">
    <property type="entry name" value="Tumor Necrosis Factor Receptor, subunit A, domain 2"/>
    <property type="match status" value="1"/>
</dbReference>
<dbReference type="PROSITE" id="PS50050">
    <property type="entry name" value="TNFR_NGFR_2"/>
    <property type="match status" value="1"/>
</dbReference>
<dbReference type="Proteomes" id="UP000837857">
    <property type="component" value="Chromosome 3"/>
</dbReference>
<dbReference type="Pfam" id="PF00020">
    <property type="entry name" value="TNFR_c6"/>
    <property type="match status" value="1"/>
</dbReference>
<sequence length="223" mass="24786">MKLSVKVMRVEVRLCLLVATLALGCAEGAGLCERGRSWWHRKSGTCLPCTRCDPAHFAVKYPCEVHRDTVCQPLYEVRIFPFNVRRRNNGGASEQSSDYEYYEYSDYGEVTDASGEVVWDVQASTLALAVGGCVVFFVVVLVLSLYHAKQWRALKQALKSDVQDLSAKLKLMESGGESPTEQIMPTDHHIYCNIHVGKEALLGTNCTKKGLGNVYTQEKLSSS</sequence>